<sequence length="87" mass="10222">MKGKKDDLTYPGKRNTAGIHSRSLSFPIYRMISYSNKKWNSEIRIPSYKGLINRCLKILIFNAVRSKPRLTFTNKIVGFLKFQQCFF</sequence>
<proteinExistence type="predicted"/>
<dbReference type="STRING" id="758820.SAMN00777080_1836"/>
<evidence type="ECO:0000313" key="2">
    <source>
        <dbReference type="Proteomes" id="UP000192333"/>
    </source>
</evidence>
<gene>
    <name evidence="1" type="ORF">SAMN00777080_1836</name>
</gene>
<protein>
    <submittedName>
        <fullName evidence="1">Uncharacterized protein</fullName>
    </submittedName>
</protein>
<reference evidence="2" key="1">
    <citation type="submission" date="2017-04" db="EMBL/GenBank/DDBJ databases">
        <authorList>
            <person name="Varghese N."/>
            <person name="Submissions S."/>
        </authorList>
    </citation>
    <scope>NUCLEOTIDE SEQUENCE [LARGE SCALE GENOMIC DNA]</scope>
    <source>
        <strain evidence="2">DSM 16537</strain>
    </source>
</reference>
<dbReference type="AlphaFoldDB" id="A0A1W2H2X5"/>
<name>A0A1W2H2X5_9BACT</name>
<dbReference type="Proteomes" id="UP000192333">
    <property type="component" value="Chromosome I"/>
</dbReference>
<accession>A0A1W2H2X5</accession>
<organism evidence="1 2">
    <name type="scientific">Aquiflexum balticum DSM 16537</name>
    <dbReference type="NCBI Taxonomy" id="758820"/>
    <lineage>
        <taxon>Bacteria</taxon>
        <taxon>Pseudomonadati</taxon>
        <taxon>Bacteroidota</taxon>
        <taxon>Cytophagia</taxon>
        <taxon>Cytophagales</taxon>
        <taxon>Cyclobacteriaceae</taxon>
        <taxon>Aquiflexum</taxon>
    </lineage>
</organism>
<evidence type="ECO:0000313" key="1">
    <source>
        <dbReference type="EMBL" id="SMD43251.1"/>
    </source>
</evidence>
<keyword evidence="2" id="KW-1185">Reference proteome</keyword>
<dbReference type="EMBL" id="LT838813">
    <property type="protein sequence ID" value="SMD43251.1"/>
    <property type="molecule type" value="Genomic_DNA"/>
</dbReference>